<comment type="subcellular location">
    <subcellularLocation>
        <location evidence="5">Cytoplasm</location>
    </subcellularLocation>
</comment>
<comment type="pathway">
    <text evidence="5">Cofactor biosynthesis; (R)-pantothenate biosynthesis; (R)-pantoate from 3-methyl-2-oxobutanoate: step 1/2.</text>
</comment>
<dbReference type="PANTHER" id="PTHR20881:SF0">
    <property type="entry name" value="3-METHYL-2-OXOBUTANOATE HYDROXYMETHYLTRANSFERASE"/>
    <property type="match status" value="1"/>
</dbReference>
<feature type="binding site" evidence="5">
    <location>
        <position position="44"/>
    </location>
    <ligand>
        <name>Mg(2+)</name>
        <dbReference type="ChEBI" id="CHEBI:18420"/>
    </ligand>
</feature>
<keyword evidence="5" id="KW-0460">Magnesium</keyword>
<evidence type="ECO:0000256" key="2">
    <source>
        <dbReference type="ARBA" id="ARBA00011424"/>
    </source>
</evidence>
<evidence type="ECO:0000256" key="5">
    <source>
        <dbReference type="HAMAP-Rule" id="MF_00156"/>
    </source>
</evidence>
<name>A0ABT8T7T4_9BACT</name>
<reference evidence="6 7" key="1">
    <citation type="submission" date="2023-06" db="EMBL/GenBank/DDBJ databases">
        <title>Campylobacter magnum sp. nov., isolated from cecal contents of domestic pigs (Sus scrofa domesticus).</title>
        <authorList>
            <person name="Papic B."/>
            <person name="Gruntar I."/>
        </authorList>
    </citation>
    <scope>NUCLEOTIDE SEQUENCE [LARGE SCALE GENOMIC DNA]</scope>
    <source>
        <strain evidence="7">34484-21</strain>
    </source>
</reference>
<dbReference type="GO" id="GO:0003864">
    <property type="term" value="F:3-methyl-2-oxobutanoate hydroxymethyltransferase activity"/>
    <property type="evidence" value="ECO:0007669"/>
    <property type="project" value="UniProtKB-EC"/>
</dbReference>
<keyword evidence="7" id="KW-1185">Reference proteome</keyword>
<comment type="cofactor">
    <cofactor evidence="5">
        <name>Mg(2+)</name>
        <dbReference type="ChEBI" id="CHEBI:18420"/>
    </cofactor>
    <text evidence="5">Binds 1 Mg(2+) ion per subunit.</text>
</comment>
<accession>A0ABT8T7T4</accession>
<dbReference type="SUPFAM" id="SSF51621">
    <property type="entry name" value="Phosphoenolpyruvate/pyruvate domain"/>
    <property type="match status" value="1"/>
</dbReference>
<keyword evidence="5" id="KW-0963">Cytoplasm</keyword>
<dbReference type="Proteomes" id="UP001171111">
    <property type="component" value="Unassembled WGS sequence"/>
</dbReference>
<evidence type="ECO:0000256" key="4">
    <source>
        <dbReference type="ARBA" id="ARBA00022679"/>
    </source>
</evidence>
<evidence type="ECO:0000313" key="7">
    <source>
        <dbReference type="Proteomes" id="UP001171111"/>
    </source>
</evidence>
<dbReference type="InterPro" id="IPR003700">
    <property type="entry name" value="Pantoate_hydroxy_MeTrfase"/>
</dbReference>
<keyword evidence="5" id="KW-0479">Metal-binding</keyword>
<proteinExistence type="inferred from homology"/>
<dbReference type="Pfam" id="PF02548">
    <property type="entry name" value="Pantoate_transf"/>
    <property type="match status" value="1"/>
</dbReference>
<gene>
    <name evidence="5 6" type="primary">panB</name>
    <name evidence="6" type="ORF">Q2362_06725</name>
</gene>
<dbReference type="EMBL" id="JAULJQ010000007">
    <property type="protein sequence ID" value="MDO2409790.1"/>
    <property type="molecule type" value="Genomic_DNA"/>
</dbReference>
<comment type="subunit">
    <text evidence="2 5">Homodecamer; pentamer of dimers.</text>
</comment>
<feature type="binding site" evidence="5">
    <location>
        <position position="83"/>
    </location>
    <ligand>
        <name>Mg(2+)</name>
        <dbReference type="ChEBI" id="CHEBI:18420"/>
    </ligand>
</feature>
<comment type="catalytic activity">
    <reaction evidence="5">
        <text>(6R)-5,10-methylene-5,6,7,8-tetrahydrofolate + 3-methyl-2-oxobutanoate + H2O = 2-dehydropantoate + (6S)-5,6,7,8-tetrahydrofolate</text>
        <dbReference type="Rhea" id="RHEA:11824"/>
        <dbReference type="ChEBI" id="CHEBI:11561"/>
        <dbReference type="ChEBI" id="CHEBI:11851"/>
        <dbReference type="ChEBI" id="CHEBI:15377"/>
        <dbReference type="ChEBI" id="CHEBI:15636"/>
        <dbReference type="ChEBI" id="CHEBI:57453"/>
        <dbReference type="EC" id="2.1.2.11"/>
    </reaction>
</comment>
<feature type="binding site" evidence="5">
    <location>
        <position position="114"/>
    </location>
    <ligand>
        <name>Mg(2+)</name>
        <dbReference type="ChEBI" id="CHEBI:18420"/>
    </ligand>
</feature>
<dbReference type="RefSeq" id="WP_302244571.1">
    <property type="nucleotide sequence ID" value="NZ_JAULJQ010000007.1"/>
</dbReference>
<feature type="binding site" evidence="5">
    <location>
        <position position="112"/>
    </location>
    <ligand>
        <name>3-methyl-2-oxobutanoate</name>
        <dbReference type="ChEBI" id="CHEBI:11851"/>
    </ligand>
</feature>
<comment type="caution">
    <text evidence="6">The sequence shown here is derived from an EMBL/GenBank/DDBJ whole genome shotgun (WGS) entry which is preliminary data.</text>
</comment>
<sequence>MKKININELYKMKAQGQKIVMITAYDALFARLFDESADIVLVGDSLNMSFGGKDSTIDISVDEMIYHAKAVKRGLKHAYMVVDMPFASCATLELAVQNCAKVCQQTLCDAIKIEGGAELAPTIKLLKSAGIAVVAHIGLKPQHSVREGGFVVCRDESTALSDAKALEDAGAAMLLIEGTLSHIAAKIASSANIPVISIGAGASTDGQVLVWSDMLGFFTDFKPKFVRRYMDGAQLVKQAVANYADDVRSGKFPTKEHEYEL</sequence>
<dbReference type="PANTHER" id="PTHR20881">
    <property type="entry name" value="3-METHYL-2-OXOBUTANOATE HYDROXYMETHYLTRANSFERASE"/>
    <property type="match status" value="1"/>
</dbReference>
<feature type="binding site" evidence="5">
    <location>
        <position position="83"/>
    </location>
    <ligand>
        <name>3-methyl-2-oxobutanoate</name>
        <dbReference type="ChEBI" id="CHEBI:11851"/>
    </ligand>
</feature>
<dbReference type="CDD" id="cd06557">
    <property type="entry name" value="KPHMT-like"/>
    <property type="match status" value="1"/>
</dbReference>
<feature type="active site" description="Proton acceptor" evidence="5">
    <location>
        <position position="177"/>
    </location>
</feature>
<dbReference type="InterPro" id="IPR040442">
    <property type="entry name" value="Pyrv_kinase-like_dom_sf"/>
</dbReference>
<keyword evidence="4 5" id="KW-0808">Transferase</keyword>
<evidence type="ECO:0000313" key="6">
    <source>
        <dbReference type="EMBL" id="MDO2409790.1"/>
    </source>
</evidence>
<evidence type="ECO:0000256" key="3">
    <source>
        <dbReference type="ARBA" id="ARBA00022655"/>
    </source>
</evidence>
<protein>
    <recommendedName>
        <fullName evidence="5">3-methyl-2-oxobutanoate hydroxymethyltransferase</fullName>
        <ecNumber evidence="5">2.1.2.11</ecNumber>
    </recommendedName>
    <alternativeName>
        <fullName evidence="5">Ketopantoate hydroxymethyltransferase</fullName>
        <shortName evidence="5">KPHMT</shortName>
    </alternativeName>
</protein>
<dbReference type="InterPro" id="IPR015813">
    <property type="entry name" value="Pyrv/PenolPyrv_kinase-like_dom"/>
</dbReference>
<dbReference type="HAMAP" id="MF_00156">
    <property type="entry name" value="PanB"/>
    <property type="match status" value="1"/>
</dbReference>
<comment type="function">
    <text evidence="5">Catalyzes the reversible reaction in which hydroxymethyl group from 5,10-methylenetetrahydrofolate is transferred onto alpha-ketoisovalerate to form ketopantoate.</text>
</comment>
<dbReference type="EC" id="2.1.2.11" evidence="5"/>
<evidence type="ECO:0000256" key="1">
    <source>
        <dbReference type="ARBA" id="ARBA00008676"/>
    </source>
</evidence>
<dbReference type="NCBIfam" id="TIGR00222">
    <property type="entry name" value="panB"/>
    <property type="match status" value="1"/>
</dbReference>
<organism evidence="6 7">
    <name type="scientific">Campylobacter magnus</name>
    <dbReference type="NCBI Taxonomy" id="3026462"/>
    <lineage>
        <taxon>Bacteria</taxon>
        <taxon>Pseudomonadati</taxon>
        <taxon>Campylobacterota</taxon>
        <taxon>Epsilonproteobacteria</taxon>
        <taxon>Campylobacterales</taxon>
        <taxon>Campylobacteraceae</taxon>
        <taxon>Campylobacter</taxon>
    </lineage>
</organism>
<dbReference type="NCBIfam" id="NF001452">
    <property type="entry name" value="PRK00311.1"/>
    <property type="match status" value="1"/>
</dbReference>
<keyword evidence="3 5" id="KW-0566">Pantothenate biosynthesis</keyword>
<comment type="similarity">
    <text evidence="1 5">Belongs to the PanB family.</text>
</comment>
<dbReference type="Gene3D" id="3.20.20.60">
    <property type="entry name" value="Phosphoenolpyruvate-binding domains"/>
    <property type="match status" value="1"/>
</dbReference>
<dbReference type="PIRSF" id="PIRSF000388">
    <property type="entry name" value="Pantoate_hydroxy_MeTrfase"/>
    <property type="match status" value="1"/>
</dbReference>
<feature type="binding site" evidence="5">
    <location>
        <begin position="44"/>
        <end position="45"/>
    </location>
    <ligand>
        <name>3-methyl-2-oxobutanoate</name>
        <dbReference type="ChEBI" id="CHEBI:11851"/>
    </ligand>
</feature>